<dbReference type="GO" id="GO:0016071">
    <property type="term" value="P:mRNA metabolic process"/>
    <property type="evidence" value="ECO:0007669"/>
    <property type="project" value="UniProtKB-ARBA"/>
</dbReference>
<feature type="region of interest" description="Disordered" evidence="1">
    <location>
        <begin position="150"/>
        <end position="231"/>
    </location>
</feature>
<feature type="compositionally biased region" description="Low complexity" evidence="1">
    <location>
        <begin position="157"/>
        <end position="181"/>
    </location>
</feature>
<dbReference type="KEGG" id="bpg:Bathy02g05780"/>
<organism evidence="2 3">
    <name type="scientific">Bathycoccus prasinos</name>
    <dbReference type="NCBI Taxonomy" id="41875"/>
    <lineage>
        <taxon>Eukaryota</taxon>
        <taxon>Viridiplantae</taxon>
        <taxon>Chlorophyta</taxon>
        <taxon>Mamiellophyceae</taxon>
        <taxon>Mamiellales</taxon>
        <taxon>Bathycoccaceae</taxon>
        <taxon>Bathycoccus</taxon>
    </lineage>
</organism>
<gene>
    <name evidence="2" type="ORF">Bathy02g05780</name>
</gene>
<sequence length="286" mass="30029">MVDALIKASEDQKCASAAPLPGAGRDLVPFDFEAHNQNTTSNYNSSTPLLVGVDPRLRAHQVCAPQVPTGGHAAAAAKLSNSAPLETTTNNGHHTKGNNNNKGKSNKNNNNNSTRNDYNEPKYAGASFTNSPDPDVVPLPSFLKTIPGAQAAMARRNSSQNSLSSSAGSSPPTTTASANSLMQNLLSRSPPPQQHQRPPMSGQALLGSLLGGGMPTPPQHHQHQAPTPTKSVLNDLFGGDRNGGGNGGIQLQPYRGPDGSQQYPNIPEPANHDFQMMMAKLSGSHR</sequence>
<proteinExistence type="predicted"/>
<dbReference type="EMBL" id="FO082277">
    <property type="protein sequence ID" value="CCO14777.1"/>
    <property type="molecule type" value="Genomic_DNA"/>
</dbReference>
<evidence type="ECO:0000313" key="2">
    <source>
        <dbReference type="EMBL" id="CCO14777.1"/>
    </source>
</evidence>
<reference evidence="2 3" key="1">
    <citation type="submission" date="2011-10" db="EMBL/GenBank/DDBJ databases">
        <authorList>
            <person name="Genoscope - CEA"/>
        </authorList>
    </citation>
    <scope>NUCLEOTIDE SEQUENCE [LARGE SCALE GENOMIC DNA]</scope>
    <source>
        <strain evidence="2 3">RCC 1105</strain>
    </source>
</reference>
<keyword evidence="3" id="KW-1185">Reference proteome</keyword>
<dbReference type="RefSeq" id="XP_007514537.1">
    <property type="nucleotide sequence ID" value="XM_007514475.1"/>
</dbReference>
<accession>K8EAC3</accession>
<evidence type="ECO:0000313" key="3">
    <source>
        <dbReference type="Proteomes" id="UP000198341"/>
    </source>
</evidence>
<evidence type="ECO:0000256" key="1">
    <source>
        <dbReference type="SAM" id="MobiDB-lite"/>
    </source>
</evidence>
<dbReference type="AlphaFoldDB" id="K8EAC3"/>
<name>K8EAC3_9CHLO</name>
<dbReference type="Pfam" id="PF15365">
    <property type="entry name" value="PNRC"/>
    <property type="match status" value="1"/>
</dbReference>
<feature type="compositionally biased region" description="Low complexity" evidence="1">
    <location>
        <begin position="87"/>
        <end position="114"/>
    </location>
</feature>
<protein>
    <submittedName>
        <fullName evidence="2">Uncharacterized protein</fullName>
    </submittedName>
</protein>
<dbReference type="Proteomes" id="UP000198341">
    <property type="component" value="Chromosome 2"/>
</dbReference>
<dbReference type="GeneID" id="19017693"/>
<dbReference type="InterPro" id="IPR028322">
    <property type="entry name" value="PNRC-like_rgn"/>
</dbReference>
<feature type="region of interest" description="Disordered" evidence="1">
    <location>
        <begin position="82"/>
        <end position="132"/>
    </location>
</feature>